<dbReference type="OrthoDB" id="7499632at2"/>
<feature type="compositionally biased region" description="Low complexity" evidence="1">
    <location>
        <begin position="103"/>
        <end position="128"/>
    </location>
</feature>
<feature type="compositionally biased region" description="Low complexity" evidence="1">
    <location>
        <begin position="225"/>
        <end position="234"/>
    </location>
</feature>
<dbReference type="AlphaFoldDB" id="A0A0B1ZUX9"/>
<feature type="signal peptide" evidence="3">
    <location>
        <begin position="1"/>
        <end position="26"/>
    </location>
</feature>
<evidence type="ECO:0000313" key="5">
    <source>
        <dbReference type="Proteomes" id="UP000031057"/>
    </source>
</evidence>
<dbReference type="RefSeq" id="WP_039279019.1">
    <property type="nucleotide sequence ID" value="NZ_JTDI01000001.1"/>
</dbReference>
<feature type="compositionally biased region" description="Polar residues" evidence="1">
    <location>
        <begin position="38"/>
        <end position="55"/>
    </location>
</feature>
<proteinExistence type="predicted"/>
<dbReference type="STRING" id="1348853.LK12_02750"/>
<feature type="compositionally biased region" description="Pro residues" evidence="1">
    <location>
        <begin position="62"/>
        <end position="88"/>
    </location>
</feature>
<comment type="caution">
    <text evidence="4">The sequence shown here is derived from an EMBL/GenBank/DDBJ whole genome shotgun (WGS) entry which is preliminary data.</text>
</comment>
<sequence>MRGKTKFLSRAVVLAAFAASGQGAHAQPLQDWSLPDPDSTSSAPAVQGPVDQQNPVIRPAEPEPTPAPTITAPPSPPRDAPSPAPAPRPTTSQAPAPAPAPARTPSAATTPVEQTATATERPTVEATPTAPPTTAPAAAPEQLGDETPQLEEPPATVSQQRDLSMWWWAIPAVVALLVLGLALLRRRATQASTEEEEAVARAARPAAPPTQSNTGAEPQREARSPPATAPAMAPATPPAVPRGDEIVRARGQMDFQPTTLRLSLVYATLQFHLQLTASTEFPAGKLLADMISAHGSLPQDMQLRPPPEALQTIESFPRLAPGQVLDIKGQLQLPLNAIRPVQQGGGQFMVPLIRLALLGDDEPGLPHLELGCVFTVGLPGSGPALAPLRLDTGPRDVTGLSAREIESARRTTLLGLDHARAAG</sequence>
<feature type="region of interest" description="Disordered" evidence="1">
    <location>
        <begin position="20"/>
        <end position="156"/>
    </location>
</feature>
<feature type="transmembrane region" description="Helical" evidence="2">
    <location>
        <begin position="165"/>
        <end position="184"/>
    </location>
</feature>
<feature type="chain" id="PRO_5002065611" evidence="3">
    <location>
        <begin position="27"/>
        <end position="423"/>
    </location>
</feature>
<keyword evidence="2" id="KW-0812">Transmembrane</keyword>
<evidence type="ECO:0000256" key="1">
    <source>
        <dbReference type="SAM" id="MobiDB-lite"/>
    </source>
</evidence>
<evidence type="ECO:0000313" key="4">
    <source>
        <dbReference type="EMBL" id="KHK93249.1"/>
    </source>
</evidence>
<organism evidence="4 5">
    <name type="scientific">Novosphingobium malaysiense</name>
    <dbReference type="NCBI Taxonomy" id="1348853"/>
    <lineage>
        <taxon>Bacteria</taxon>
        <taxon>Pseudomonadati</taxon>
        <taxon>Pseudomonadota</taxon>
        <taxon>Alphaproteobacteria</taxon>
        <taxon>Sphingomonadales</taxon>
        <taxon>Sphingomonadaceae</taxon>
        <taxon>Novosphingobium</taxon>
    </lineage>
</organism>
<dbReference type="EMBL" id="JTDI01000001">
    <property type="protein sequence ID" value="KHK93249.1"/>
    <property type="molecule type" value="Genomic_DNA"/>
</dbReference>
<accession>A0A0B1ZUX9</accession>
<keyword evidence="2" id="KW-1133">Transmembrane helix</keyword>
<dbReference type="Proteomes" id="UP000031057">
    <property type="component" value="Unassembled WGS sequence"/>
</dbReference>
<keyword evidence="2" id="KW-0472">Membrane</keyword>
<name>A0A0B1ZUX9_9SPHN</name>
<evidence type="ECO:0000256" key="2">
    <source>
        <dbReference type="SAM" id="Phobius"/>
    </source>
</evidence>
<evidence type="ECO:0000256" key="3">
    <source>
        <dbReference type="SAM" id="SignalP"/>
    </source>
</evidence>
<keyword evidence="3" id="KW-0732">Signal</keyword>
<feature type="region of interest" description="Disordered" evidence="1">
    <location>
        <begin position="195"/>
        <end position="242"/>
    </location>
</feature>
<reference evidence="4 5" key="1">
    <citation type="submission" date="2014-10" db="EMBL/GenBank/DDBJ databases">
        <title>Genome sequence of Novosphingobium malaysiense MUSC 273(T).</title>
        <authorList>
            <person name="Lee L.-H."/>
        </authorList>
    </citation>
    <scope>NUCLEOTIDE SEQUENCE [LARGE SCALE GENOMIC DNA]</scope>
    <source>
        <strain evidence="4 5">MUSC 273</strain>
    </source>
</reference>
<keyword evidence="5" id="KW-1185">Reference proteome</keyword>
<gene>
    <name evidence="4" type="ORF">LK12_02750</name>
</gene>
<protein>
    <submittedName>
        <fullName evidence="4">Uncharacterized protein</fullName>
    </submittedName>
</protein>